<keyword evidence="1" id="KW-0472">Membrane</keyword>
<proteinExistence type="predicted"/>
<evidence type="ECO:0000256" key="1">
    <source>
        <dbReference type="SAM" id="Phobius"/>
    </source>
</evidence>
<dbReference type="OrthoDB" id="5123733at2"/>
<reference evidence="2 3" key="1">
    <citation type="journal article" date="2016" name="J. Biotechnol.">
        <title>First complete genome sequence of a species in the genus Microterricola, an extremophilic cold active enzyme producing bacterial strain ERGS5:02 isolated from Sikkim Himalaya.</title>
        <authorList>
            <person name="Himanshu"/>
            <person name="Swarnkar M.K."/>
            <person name="Singh D."/>
            <person name="Kumar R."/>
        </authorList>
    </citation>
    <scope>NUCLEOTIDE SEQUENCE [LARGE SCALE GENOMIC DNA]</scope>
    <source>
        <strain evidence="2 3">ERGS5:02</strain>
    </source>
</reference>
<keyword evidence="3" id="KW-1185">Reference proteome</keyword>
<feature type="transmembrane region" description="Helical" evidence="1">
    <location>
        <begin position="79"/>
        <end position="97"/>
    </location>
</feature>
<dbReference type="RefSeq" id="WP_067230433.1">
    <property type="nucleotide sequence ID" value="NZ_CP014145.1"/>
</dbReference>
<accession>A0A0Y0Q8P2</accession>
<gene>
    <name evidence="2" type="ORF">AWU67_14175</name>
</gene>
<name>A0A0Y0Q8P2_9MICO</name>
<protein>
    <recommendedName>
        <fullName evidence="4">CsbD-like domain-containing protein</fullName>
    </recommendedName>
</protein>
<dbReference type="EMBL" id="CP014145">
    <property type="protein sequence ID" value="AMB59816.1"/>
    <property type="molecule type" value="Genomic_DNA"/>
</dbReference>
<sequence length="102" mass="10497">MSSPSDEFGNAVSDIVDTAKGKAEDVKAKAEKTVGSVSNAASDVADQVKKTVSDASGRGNDVIEDTAGFLRRQMRDRPWVVVGAAALLAFALGLSAGKKGND</sequence>
<keyword evidence="1" id="KW-1133">Transmembrane helix</keyword>
<organism evidence="2 3">
    <name type="scientific">Microterricola viridarii</name>
    <dbReference type="NCBI Taxonomy" id="412690"/>
    <lineage>
        <taxon>Bacteria</taxon>
        <taxon>Bacillati</taxon>
        <taxon>Actinomycetota</taxon>
        <taxon>Actinomycetes</taxon>
        <taxon>Micrococcales</taxon>
        <taxon>Microbacteriaceae</taxon>
        <taxon>Microterricola</taxon>
    </lineage>
</organism>
<evidence type="ECO:0000313" key="2">
    <source>
        <dbReference type="EMBL" id="AMB59816.1"/>
    </source>
</evidence>
<keyword evidence="1" id="KW-0812">Transmembrane</keyword>
<dbReference type="Proteomes" id="UP000058305">
    <property type="component" value="Chromosome"/>
</dbReference>
<evidence type="ECO:0000313" key="3">
    <source>
        <dbReference type="Proteomes" id="UP000058305"/>
    </source>
</evidence>
<dbReference type="KEGG" id="mvd:AWU67_14175"/>
<reference evidence="3" key="2">
    <citation type="submission" date="2016-01" db="EMBL/GenBank/DDBJ databases">
        <title>First complete genome sequence of a species in the genus Microterricola, an extremophilic cold active enzyme producing strain ERGS5:02 isolated from Sikkim Himalaya.</title>
        <authorList>
            <person name="Kumar R."/>
            <person name="Singh D."/>
            <person name="Swarnkar M.K."/>
        </authorList>
    </citation>
    <scope>NUCLEOTIDE SEQUENCE [LARGE SCALE GENOMIC DNA]</scope>
    <source>
        <strain evidence="3">ERGS5:02</strain>
    </source>
</reference>
<evidence type="ECO:0008006" key="4">
    <source>
        <dbReference type="Google" id="ProtNLM"/>
    </source>
</evidence>
<dbReference type="Gene3D" id="6.10.140.1430">
    <property type="match status" value="1"/>
</dbReference>
<dbReference type="AlphaFoldDB" id="A0A0Y0Q8P2"/>